<feature type="region of interest" description="Disordered" evidence="6">
    <location>
        <begin position="421"/>
        <end position="441"/>
    </location>
</feature>
<evidence type="ECO:0000256" key="6">
    <source>
        <dbReference type="SAM" id="MobiDB-lite"/>
    </source>
</evidence>
<dbReference type="HAMAP" id="MF_00671">
    <property type="entry name" value="TolB"/>
    <property type="match status" value="1"/>
</dbReference>
<reference evidence="8 9" key="1">
    <citation type="submission" date="2019-07" db="EMBL/GenBank/DDBJ databases">
        <title>Whole genome shotgun sequence of Reyranella soli NBRC 108950.</title>
        <authorList>
            <person name="Hosoyama A."/>
            <person name="Uohara A."/>
            <person name="Ohji S."/>
            <person name="Ichikawa N."/>
        </authorList>
    </citation>
    <scope>NUCLEOTIDE SEQUENCE [LARGE SCALE GENOMIC DNA]</scope>
    <source>
        <strain evidence="8 9">NBRC 108950</strain>
    </source>
</reference>
<dbReference type="NCBIfam" id="TIGR02800">
    <property type="entry name" value="propeller_TolB"/>
    <property type="match status" value="1"/>
</dbReference>
<dbReference type="PROSITE" id="PS51318">
    <property type="entry name" value="TAT"/>
    <property type="match status" value="1"/>
</dbReference>
<comment type="similarity">
    <text evidence="2 5">Belongs to the TolB family.</text>
</comment>
<dbReference type="GO" id="GO:0017038">
    <property type="term" value="P:protein import"/>
    <property type="evidence" value="ECO:0007669"/>
    <property type="project" value="InterPro"/>
</dbReference>
<feature type="chain" id="PRO_5022275523" description="Tol-Pal system protein TolB" evidence="5">
    <location>
        <begin position="27"/>
        <end position="441"/>
    </location>
</feature>
<comment type="subcellular location">
    <subcellularLocation>
        <location evidence="1 5">Periplasm</location>
    </subcellularLocation>
</comment>
<dbReference type="InterPro" id="IPR014167">
    <property type="entry name" value="Tol-Pal_TolB"/>
</dbReference>
<dbReference type="SUPFAM" id="SSF52964">
    <property type="entry name" value="TolB, N-terminal domain"/>
    <property type="match status" value="1"/>
</dbReference>
<keyword evidence="9" id="KW-1185">Reference proteome</keyword>
<evidence type="ECO:0000256" key="4">
    <source>
        <dbReference type="ARBA" id="ARBA00022764"/>
    </source>
</evidence>
<dbReference type="GO" id="GO:0051301">
    <property type="term" value="P:cell division"/>
    <property type="evidence" value="ECO:0007669"/>
    <property type="project" value="UniProtKB-UniRule"/>
</dbReference>
<accession>A0A512N8R3</accession>
<dbReference type="Gene3D" id="2.120.10.30">
    <property type="entry name" value="TolB, C-terminal domain"/>
    <property type="match status" value="1"/>
</dbReference>
<sequence precursor="true">MMLPRRSTILGGAALAAGAAAVPARAQLTIDMTRPSFEPVPIAIVDFAGDRVGADIANVVRNDLQNSGLFRSIPPSSFIQRDVNASTPPRFPDWRQIGAAGVVVGEVGQAGGNIKVDFRLWDVVVGQQAAGLSFTSQPANWRRLAHIIADAIYKRVTGEEGYFDTRIAYVGESGPGNARVKRIAIMDQDGANNRYITDGRTIAVTPRFSPTLQEIVYMAFGEDRSSPPRVYLQNVDSGRRELMGNFPGMSFAPRFSPDGTKVVMSIAAEGRTNIYEMDVRGRALRRLTNSSAIDTSPCFSNDGAQIVFNSDRGGTQQLYVMSAGGGGERRISFGEGRYATPVWSPRGDWIAFTKISGSSFGIGVMRPDGGGERMLASGFLVEGPTWAPNGRVLAYFRQQPSSAGRTGAVTLHQVDITGRFERQIPTPTDASDPAWSPLIPQ</sequence>
<comment type="function">
    <text evidence="5">Part of the Tol-Pal system, which plays a role in outer membrane invagination during cell division and is important for maintaining outer membrane integrity.</text>
</comment>
<dbReference type="Proteomes" id="UP000321058">
    <property type="component" value="Unassembled WGS sequence"/>
</dbReference>
<protein>
    <recommendedName>
        <fullName evidence="5">Tol-Pal system protein TolB</fullName>
    </recommendedName>
</protein>
<dbReference type="RefSeq" id="WP_246158353.1">
    <property type="nucleotide sequence ID" value="NZ_BKAJ01000037.1"/>
</dbReference>
<gene>
    <name evidence="5 8" type="primary">tolB</name>
    <name evidence="8" type="ORF">RSO01_25450</name>
</gene>
<evidence type="ECO:0000313" key="8">
    <source>
        <dbReference type="EMBL" id="GEP55379.1"/>
    </source>
</evidence>
<evidence type="ECO:0000313" key="9">
    <source>
        <dbReference type="Proteomes" id="UP000321058"/>
    </source>
</evidence>
<dbReference type="PANTHER" id="PTHR36842:SF1">
    <property type="entry name" value="PROTEIN TOLB"/>
    <property type="match status" value="1"/>
</dbReference>
<dbReference type="AlphaFoldDB" id="A0A512N8R3"/>
<comment type="subunit">
    <text evidence="5">The Tol-Pal system is composed of five core proteins: the inner membrane proteins TolA, TolQ and TolR, the periplasmic protein TolB and the outer membrane protein Pal. They form a network linking the inner and outer membranes and the peptidoglycan layer.</text>
</comment>
<dbReference type="InterPro" id="IPR011042">
    <property type="entry name" value="6-blade_b-propeller_TolB-like"/>
</dbReference>
<dbReference type="InterPro" id="IPR007195">
    <property type="entry name" value="TolB_N"/>
</dbReference>
<dbReference type="Gene3D" id="3.40.50.10070">
    <property type="entry name" value="TolB, N-terminal domain"/>
    <property type="match status" value="1"/>
</dbReference>
<dbReference type="PANTHER" id="PTHR36842">
    <property type="entry name" value="PROTEIN TOLB HOMOLOG"/>
    <property type="match status" value="1"/>
</dbReference>
<dbReference type="Pfam" id="PF07676">
    <property type="entry name" value="PD40"/>
    <property type="match status" value="3"/>
</dbReference>
<dbReference type="InterPro" id="IPR006311">
    <property type="entry name" value="TAT_signal"/>
</dbReference>
<dbReference type="EMBL" id="BKAJ01000037">
    <property type="protein sequence ID" value="GEP55379.1"/>
    <property type="molecule type" value="Genomic_DNA"/>
</dbReference>
<evidence type="ECO:0000256" key="3">
    <source>
        <dbReference type="ARBA" id="ARBA00022729"/>
    </source>
</evidence>
<organism evidence="8 9">
    <name type="scientific">Reyranella soli</name>
    <dbReference type="NCBI Taxonomy" id="1230389"/>
    <lineage>
        <taxon>Bacteria</taxon>
        <taxon>Pseudomonadati</taxon>
        <taxon>Pseudomonadota</taxon>
        <taxon>Alphaproteobacteria</taxon>
        <taxon>Hyphomicrobiales</taxon>
        <taxon>Reyranellaceae</taxon>
        <taxon>Reyranella</taxon>
    </lineage>
</organism>
<keyword evidence="5" id="KW-0131">Cell cycle</keyword>
<dbReference type="Pfam" id="PF04052">
    <property type="entry name" value="TolB_N"/>
    <property type="match status" value="1"/>
</dbReference>
<proteinExistence type="inferred from homology"/>
<feature type="domain" description="TolB N-terminal" evidence="7">
    <location>
        <begin position="28"/>
        <end position="128"/>
    </location>
</feature>
<dbReference type="GO" id="GO:0042597">
    <property type="term" value="C:periplasmic space"/>
    <property type="evidence" value="ECO:0007669"/>
    <property type="project" value="UniProtKB-SubCell"/>
</dbReference>
<feature type="signal peptide" evidence="5">
    <location>
        <begin position="1"/>
        <end position="26"/>
    </location>
</feature>
<dbReference type="SUPFAM" id="SSF69304">
    <property type="entry name" value="Tricorn protease N-terminal domain"/>
    <property type="match status" value="1"/>
</dbReference>
<evidence type="ECO:0000256" key="2">
    <source>
        <dbReference type="ARBA" id="ARBA00009820"/>
    </source>
</evidence>
<evidence type="ECO:0000256" key="5">
    <source>
        <dbReference type="HAMAP-Rule" id="MF_00671"/>
    </source>
</evidence>
<keyword evidence="3 5" id="KW-0732">Signal</keyword>
<keyword evidence="5" id="KW-0132">Cell division</keyword>
<dbReference type="InterPro" id="IPR011659">
    <property type="entry name" value="WD40"/>
</dbReference>
<name>A0A512N8R3_9HYPH</name>
<keyword evidence="4 5" id="KW-0574">Periplasm</keyword>
<comment type="caution">
    <text evidence="8">The sequence shown here is derived from an EMBL/GenBank/DDBJ whole genome shotgun (WGS) entry which is preliminary data.</text>
</comment>
<evidence type="ECO:0000259" key="7">
    <source>
        <dbReference type="Pfam" id="PF04052"/>
    </source>
</evidence>
<evidence type="ECO:0000256" key="1">
    <source>
        <dbReference type="ARBA" id="ARBA00004418"/>
    </source>
</evidence>